<evidence type="ECO:0000313" key="1">
    <source>
        <dbReference type="EMBL" id="KAB1224836.1"/>
    </source>
</evidence>
<dbReference type="EMBL" id="RXIC02000019">
    <property type="protein sequence ID" value="KAB1224836.1"/>
    <property type="molecule type" value="Genomic_DNA"/>
</dbReference>
<sequence length="150" mass="16874">MNHNLGMIRYAGGEEMSLRCREEGFLMRVNNDSVQLPPYRHILLLVGPSQPLATSSEVIKFSVPYHGVQLILPRRPLVRTSNGLRATTNNIKVPHNEPQESIIHTLVNQIMPKPPTVFILISTINNNDVKSQVPILIQHNTMDSLIILPN</sequence>
<keyword evidence="2" id="KW-1185">Reference proteome</keyword>
<evidence type="ECO:0000313" key="2">
    <source>
        <dbReference type="Proteomes" id="UP000516437"/>
    </source>
</evidence>
<reference evidence="1 2" key="1">
    <citation type="journal article" date="2019" name="Plant Biotechnol. J.">
        <title>The red bayberry genome and genetic basis of sex determination.</title>
        <authorList>
            <person name="Jia H.M."/>
            <person name="Jia H.J."/>
            <person name="Cai Q.L."/>
            <person name="Wang Y."/>
            <person name="Zhao H.B."/>
            <person name="Yang W.F."/>
            <person name="Wang G.Y."/>
            <person name="Li Y.H."/>
            <person name="Zhan D.L."/>
            <person name="Shen Y.T."/>
            <person name="Niu Q.F."/>
            <person name="Chang L."/>
            <person name="Qiu J."/>
            <person name="Zhao L."/>
            <person name="Xie H.B."/>
            <person name="Fu W.Y."/>
            <person name="Jin J."/>
            <person name="Li X.W."/>
            <person name="Jiao Y."/>
            <person name="Zhou C.C."/>
            <person name="Tu T."/>
            <person name="Chai C.Y."/>
            <person name="Gao J.L."/>
            <person name="Fan L.J."/>
            <person name="van de Weg E."/>
            <person name="Wang J.Y."/>
            <person name="Gao Z.S."/>
        </authorList>
    </citation>
    <scope>NUCLEOTIDE SEQUENCE [LARGE SCALE GENOMIC DNA]</scope>
    <source>
        <tissue evidence="1">Leaves</tissue>
    </source>
</reference>
<protein>
    <submittedName>
        <fullName evidence="1">Uncharacterized protein</fullName>
    </submittedName>
</protein>
<organism evidence="1 2">
    <name type="scientific">Morella rubra</name>
    <name type="common">Chinese bayberry</name>
    <dbReference type="NCBI Taxonomy" id="262757"/>
    <lineage>
        <taxon>Eukaryota</taxon>
        <taxon>Viridiplantae</taxon>
        <taxon>Streptophyta</taxon>
        <taxon>Embryophyta</taxon>
        <taxon>Tracheophyta</taxon>
        <taxon>Spermatophyta</taxon>
        <taxon>Magnoliopsida</taxon>
        <taxon>eudicotyledons</taxon>
        <taxon>Gunneridae</taxon>
        <taxon>Pentapetalae</taxon>
        <taxon>rosids</taxon>
        <taxon>fabids</taxon>
        <taxon>Fagales</taxon>
        <taxon>Myricaceae</taxon>
        <taxon>Morella</taxon>
    </lineage>
</organism>
<gene>
    <name evidence="1" type="ORF">CJ030_MR1G004785</name>
</gene>
<accession>A0A6A1WK38</accession>
<proteinExistence type="predicted"/>
<comment type="caution">
    <text evidence="1">The sequence shown here is derived from an EMBL/GenBank/DDBJ whole genome shotgun (WGS) entry which is preliminary data.</text>
</comment>
<dbReference type="AlphaFoldDB" id="A0A6A1WK38"/>
<dbReference type="Proteomes" id="UP000516437">
    <property type="component" value="Chromosome 1"/>
</dbReference>
<name>A0A6A1WK38_9ROSI</name>